<dbReference type="AlphaFoldDB" id="A0A420BLE3"/>
<dbReference type="EMBL" id="RAPY01000001">
    <property type="protein sequence ID" value="RKE57601.1"/>
    <property type="molecule type" value="Genomic_DNA"/>
</dbReference>
<dbReference type="Gene3D" id="3.30.530.20">
    <property type="match status" value="1"/>
</dbReference>
<dbReference type="SUPFAM" id="SSF55961">
    <property type="entry name" value="Bet v1-like"/>
    <property type="match status" value="1"/>
</dbReference>
<evidence type="ECO:0000313" key="4">
    <source>
        <dbReference type="Proteomes" id="UP000286246"/>
    </source>
</evidence>
<feature type="domain" description="Activator of Hsp90 ATPase homologue 1/2-like C-terminal" evidence="2">
    <location>
        <begin position="21"/>
        <end position="149"/>
    </location>
</feature>
<dbReference type="Proteomes" id="UP000286246">
    <property type="component" value="Unassembled WGS sequence"/>
</dbReference>
<evidence type="ECO:0000259" key="2">
    <source>
        <dbReference type="Pfam" id="PF08327"/>
    </source>
</evidence>
<evidence type="ECO:0000256" key="1">
    <source>
        <dbReference type="ARBA" id="ARBA00006817"/>
    </source>
</evidence>
<accession>A0A420BLE3</accession>
<gene>
    <name evidence="3" type="ORF">DFQ12_2492</name>
</gene>
<keyword evidence="4" id="KW-1185">Reference proteome</keyword>
<sequence>MVTPPFILSPDNEIVSSRIVDAAIDLVFEACANPSHLENWWGPAGFTNTFEEFDFRPGGRWKFIMHGPDKGNYQNECIFSEIIYPKLITWDRLSKPLFRMELSLTDIAPGKTKFGFRMIFNTTEECNKIKSFVMDKNEENFDRLEHELETMI</sequence>
<reference evidence="3 4" key="1">
    <citation type="submission" date="2018-09" db="EMBL/GenBank/DDBJ databases">
        <title>Genomic Encyclopedia of Type Strains, Phase III (KMG-III): the genomes of soil and plant-associated and newly described type strains.</title>
        <authorList>
            <person name="Whitman W."/>
        </authorList>
    </citation>
    <scope>NUCLEOTIDE SEQUENCE [LARGE SCALE GENOMIC DNA]</scope>
    <source>
        <strain evidence="3 4">CECT 7938</strain>
    </source>
</reference>
<dbReference type="Pfam" id="PF08327">
    <property type="entry name" value="AHSA1"/>
    <property type="match status" value="1"/>
</dbReference>
<dbReference type="RefSeq" id="WP_120259143.1">
    <property type="nucleotide sequence ID" value="NZ_RAPY01000001.1"/>
</dbReference>
<name>A0A420BLE3_SPHD1</name>
<protein>
    <submittedName>
        <fullName evidence="3">Uncharacterized protein YndB with AHSA1/START domain</fullName>
    </submittedName>
</protein>
<organism evidence="3 4">
    <name type="scientific">Sphingobacterium detergens</name>
    <dbReference type="NCBI Taxonomy" id="1145106"/>
    <lineage>
        <taxon>Bacteria</taxon>
        <taxon>Pseudomonadati</taxon>
        <taxon>Bacteroidota</taxon>
        <taxon>Sphingobacteriia</taxon>
        <taxon>Sphingobacteriales</taxon>
        <taxon>Sphingobacteriaceae</taxon>
        <taxon>Sphingobacterium</taxon>
    </lineage>
</organism>
<comment type="caution">
    <text evidence="3">The sequence shown here is derived from an EMBL/GenBank/DDBJ whole genome shotgun (WGS) entry which is preliminary data.</text>
</comment>
<dbReference type="OrthoDB" id="9795306at2"/>
<dbReference type="InterPro" id="IPR013538">
    <property type="entry name" value="ASHA1/2-like_C"/>
</dbReference>
<proteinExistence type="inferred from homology"/>
<dbReference type="CDD" id="cd08894">
    <property type="entry name" value="SRPBCC_CalC_Aha1-like_1"/>
    <property type="match status" value="1"/>
</dbReference>
<evidence type="ECO:0000313" key="3">
    <source>
        <dbReference type="EMBL" id="RKE57601.1"/>
    </source>
</evidence>
<dbReference type="InterPro" id="IPR023393">
    <property type="entry name" value="START-like_dom_sf"/>
</dbReference>
<comment type="similarity">
    <text evidence="1">Belongs to the AHA1 family.</text>
</comment>